<comment type="caution">
    <text evidence="1">The sequence shown here is derived from an EMBL/GenBank/DDBJ whole genome shotgun (WGS) entry which is preliminary data.</text>
</comment>
<name>A0A9P9DG79_9HYPO</name>
<gene>
    <name evidence="1" type="ORF">B0J13DRAFT_590096</name>
</gene>
<sequence length="144" mass="15560">MFLGLLTTASTESGATVRGSATPAPIAGTPSYPFPRMAPAGFVPSYMHRPFTTLSPTGPPRYSNFTSFEAMGIGAQDKILSENSTPASNFTFNPPFMSPEPENIDFPNPNLYDLSLMLAAEPGLDAWWSTVVQIMKDPSFPHNL</sequence>
<keyword evidence="1" id="KW-0418">Kinase</keyword>
<proteinExistence type="predicted"/>
<dbReference type="Proteomes" id="UP000717696">
    <property type="component" value="Unassembled WGS sequence"/>
</dbReference>
<dbReference type="AlphaFoldDB" id="A0A9P9DG79"/>
<accession>A0A9P9DG79</accession>
<evidence type="ECO:0000313" key="2">
    <source>
        <dbReference type="Proteomes" id="UP000717696"/>
    </source>
</evidence>
<keyword evidence="1" id="KW-0808">Transferase</keyword>
<dbReference type="OrthoDB" id="5428593at2759"/>
<protein>
    <submittedName>
        <fullName evidence="1">Histidine kinase</fullName>
    </submittedName>
</protein>
<organism evidence="1 2">
    <name type="scientific">Dactylonectria estremocensis</name>
    <dbReference type="NCBI Taxonomy" id="1079267"/>
    <lineage>
        <taxon>Eukaryota</taxon>
        <taxon>Fungi</taxon>
        <taxon>Dikarya</taxon>
        <taxon>Ascomycota</taxon>
        <taxon>Pezizomycotina</taxon>
        <taxon>Sordariomycetes</taxon>
        <taxon>Hypocreomycetidae</taxon>
        <taxon>Hypocreales</taxon>
        <taxon>Nectriaceae</taxon>
        <taxon>Dactylonectria</taxon>
    </lineage>
</organism>
<reference evidence="1" key="1">
    <citation type="journal article" date="2021" name="Nat. Commun.">
        <title>Genetic determinants of endophytism in the Arabidopsis root mycobiome.</title>
        <authorList>
            <person name="Mesny F."/>
            <person name="Miyauchi S."/>
            <person name="Thiergart T."/>
            <person name="Pickel B."/>
            <person name="Atanasova L."/>
            <person name="Karlsson M."/>
            <person name="Huettel B."/>
            <person name="Barry K.W."/>
            <person name="Haridas S."/>
            <person name="Chen C."/>
            <person name="Bauer D."/>
            <person name="Andreopoulos W."/>
            <person name="Pangilinan J."/>
            <person name="LaButti K."/>
            <person name="Riley R."/>
            <person name="Lipzen A."/>
            <person name="Clum A."/>
            <person name="Drula E."/>
            <person name="Henrissat B."/>
            <person name="Kohler A."/>
            <person name="Grigoriev I.V."/>
            <person name="Martin F.M."/>
            <person name="Hacquard S."/>
        </authorList>
    </citation>
    <scope>NUCLEOTIDE SEQUENCE</scope>
    <source>
        <strain evidence="1">MPI-CAGE-AT-0021</strain>
    </source>
</reference>
<dbReference type="EMBL" id="JAGMUU010000032">
    <property type="protein sequence ID" value="KAH7118166.1"/>
    <property type="molecule type" value="Genomic_DNA"/>
</dbReference>
<evidence type="ECO:0000313" key="1">
    <source>
        <dbReference type="EMBL" id="KAH7118166.1"/>
    </source>
</evidence>
<keyword evidence="2" id="KW-1185">Reference proteome</keyword>
<dbReference type="GO" id="GO:0016301">
    <property type="term" value="F:kinase activity"/>
    <property type="evidence" value="ECO:0007669"/>
    <property type="project" value="UniProtKB-KW"/>
</dbReference>